<comment type="subcellular location">
    <subcellularLocation>
        <location evidence="1">Cell membrane</location>
        <topology evidence="1">Multi-pass membrane protein</topology>
    </subcellularLocation>
</comment>
<evidence type="ECO:0000256" key="8">
    <source>
        <dbReference type="SAM" id="Phobius"/>
    </source>
</evidence>
<evidence type="ECO:0000256" key="2">
    <source>
        <dbReference type="ARBA" id="ARBA00009765"/>
    </source>
</evidence>
<comment type="caution">
    <text evidence="9">The sequence shown here is derived from an EMBL/GenBank/DDBJ whole genome shotgun (WGS) entry which is preliminary data.</text>
</comment>
<accession>A0ABP9Q902</accession>
<comment type="similarity">
    <text evidence="2">Belongs to the CorA metal ion transporter (MIT) (TC 1.A.35) family.</text>
</comment>
<evidence type="ECO:0000256" key="4">
    <source>
        <dbReference type="ARBA" id="ARBA00022475"/>
    </source>
</evidence>
<keyword evidence="4" id="KW-1003">Cell membrane</keyword>
<keyword evidence="6 8" id="KW-1133">Transmembrane helix</keyword>
<dbReference type="Gene3D" id="1.20.58.340">
    <property type="entry name" value="Magnesium transport protein CorA, transmembrane region"/>
    <property type="match status" value="2"/>
</dbReference>
<evidence type="ECO:0000256" key="1">
    <source>
        <dbReference type="ARBA" id="ARBA00004651"/>
    </source>
</evidence>
<dbReference type="PANTHER" id="PTHR46494:SF1">
    <property type="entry name" value="CORA FAMILY METAL ION TRANSPORTER (EUROFUNG)"/>
    <property type="match status" value="1"/>
</dbReference>
<keyword evidence="10" id="KW-1185">Reference proteome</keyword>
<keyword evidence="3" id="KW-0813">Transport</keyword>
<feature type="transmembrane region" description="Helical" evidence="8">
    <location>
        <begin position="342"/>
        <end position="362"/>
    </location>
</feature>
<keyword evidence="5 8" id="KW-0812">Transmembrane</keyword>
<dbReference type="Pfam" id="PF01544">
    <property type="entry name" value="CorA"/>
    <property type="match status" value="1"/>
</dbReference>
<evidence type="ECO:0000256" key="5">
    <source>
        <dbReference type="ARBA" id="ARBA00022692"/>
    </source>
</evidence>
<sequence length="368" mass="41517">MANLMSLRARGARMKLNSRSRLSTEPNIPVPLSAYVVDCAVYIDGHRLPGRWSHERAVREVRDRGGDEGNAFVWIGLHEPDDEQITGIAETFGLHELAVEDAVHAHNRPKLERYEDMLFAVLKTVCYVGHAEPTTSAELVETGEVMAFVGRDFVVTVRHGNHSGLHDVRLKLEEDPEQLALGPAAVLHALADHVVDSYLEVTDAIEADIDLMEVEVFEPRSQVGSEQIYVMKREVLELRRAVMPLGQPLRRLAEGYSSLIPHEVRSYFRDVDDHLTTVAERVSGFDELLTTLVDAVLAKITMQQNNDMRKITAYAGLISVPTMIAGIYGMNFDYMPELHQPWGYPAVWLVIGTVCTLMYRTFRRNQWL</sequence>
<dbReference type="InterPro" id="IPR045861">
    <property type="entry name" value="CorA_cytoplasmic_dom"/>
</dbReference>
<dbReference type="InterPro" id="IPR045863">
    <property type="entry name" value="CorA_TM1_TM2"/>
</dbReference>
<dbReference type="Proteomes" id="UP001428817">
    <property type="component" value="Unassembled WGS sequence"/>
</dbReference>
<gene>
    <name evidence="9" type="primary">corA_2</name>
    <name evidence="9" type="ORF">GCM10023321_39160</name>
</gene>
<evidence type="ECO:0000313" key="9">
    <source>
        <dbReference type="EMBL" id="GAA5158849.1"/>
    </source>
</evidence>
<evidence type="ECO:0000256" key="7">
    <source>
        <dbReference type="ARBA" id="ARBA00023136"/>
    </source>
</evidence>
<name>A0ABP9Q902_9PSEU</name>
<protein>
    <submittedName>
        <fullName evidence="9">Magnesium/cobalt transporter CorA</fullName>
    </submittedName>
</protein>
<dbReference type="InterPro" id="IPR002523">
    <property type="entry name" value="MgTranspt_CorA/ZnTranspt_ZntB"/>
</dbReference>
<reference evidence="10" key="1">
    <citation type="journal article" date="2019" name="Int. J. Syst. Evol. Microbiol.">
        <title>The Global Catalogue of Microorganisms (GCM) 10K type strain sequencing project: providing services to taxonomists for standard genome sequencing and annotation.</title>
        <authorList>
            <consortium name="The Broad Institute Genomics Platform"/>
            <consortium name="The Broad Institute Genome Sequencing Center for Infectious Disease"/>
            <person name="Wu L."/>
            <person name="Ma J."/>
        </authorList>
    </citation>
    <scope>NUCLEOTIDE SEQUENCE [LARGE SCALE GENOMIC DNA]</scope>
    <source>
        <strain evidence="10">JCM 18303</strain>
    </source>
</reference>
<dbReference type="EMBL" id="BAABJP010000015">
    <property type="protein sequence ID" value="GAA5158849.1"/>
    <property type="molecule type" value="Genomic_DNA"/>
</dbReference>
<dbReference type="CDD" id="cd12830">
    <property type="entry name" value="MtCorA-like"/>
    <property type="match status" value="1"/>
</dbReference>
<dbReference type="SUPFAM" id="SSF144083">
    <property type="entry name" value="Magnesium transport protein CorA, transmembrane region"/>
    <property type="match status" value="1"/>
</dbReference>
<evidence type="ECO:0000256" key="6">
    <source>
        <dbReference type="ARBA" id="ARBA00022989"/>
    </source>
</evidence>
<evidence type="ECO:0000313" key="10">
    <source>
        <dbReference type="Proteomes" id="UP001428817"/>
    </source>
</evidence>
<dbReference type="Gene3D" id="3.30.460.20">
    <property type="entry name" value="CorA soluble domain-like"/>
    <property type="match status" value="1"/>
</dbReference>
<dbReference type="PANTHER" id="PTHR46494">
    <property type="entry name" value="CORA FAMILY METAL ION TRANSPORTER (EUROFUNG)"/>
    <property type="match status" value="1"/>
</dbReference>
<keyword evidence="7 8" id="KW-0472">Membrane</keyword>
<evidence type="ECO:0000256" key="3">
    <source>
        <dbReference type="ARBA" id="ARBA00022448"/>
    </source>
</evidence>
<dbReference type="SUPFAM" id="SSF143865">
    <property type="entry name" value="CorA soluble domain-like"/>
    <property type="match status" value="1"/>
</dbReference>
<organism evidence="9 10">
    <name type="scientific">Pseudonocardia eucalypti</name>
    <dbReference type="NCBI Taxonomy" id="648755"/>
    <lineage>
        <taxon>Bacteria</taxon>
        <taxon>Bacillati</taxon>
        <taxon>Actinomycetota</taxon>
        <taxon>Actinomycetes</taxon>
        <taxon>Pseudonocardiales</taxon>
        <taxon>Pseudonocardiaceae</taxon>
        <taxon>Pseudonocardia</taxon>
    </lineage>
</organism>
<proteinExistence type="inferred from homology"/>
<feature type="transmembrane region" description="Helical" evidence="8">
    <location>
        <begin position="311"/>
        <end position="330"/>
    </location>
</feature>